<evidence type="ECO:0000313" key="1">
    <source>
        <dbReference type="EMBL" id="KAI3690171.1"/>
    </source>
</evidence>
<proteinExistence type="predicted"/>
<protein>
    <submittedName>
        <fullName evidence="1">Uncharacterized protein</fullName>
    </submittedName>
</protein>
<evidence type="ECO:0000313" key="2">
    <source>
        <dbReference type="Proteomes" id="UP001055811"/>
    </source>
</evidence>
<dbReference type="EMBL" id="CM042017">
    <property type="protein sequence ID" value="KAI3690171.1"/>
    <property type="molecule type" value="Genomic_DNA"/>
</dbReference>
<sequence>MNSLSSTNPIYYNRVPIGDLHLQHHSPTRNPSSLSTWISTNGHPQTRTRSVTQIIDLRPLTVLETIGKKELDVRERQRRLLHRNYREEVEIGGGWQRVYQPQTPPNEPFLAADSGVLVDYQYHLCKKSDAALQPDHYLTAVVSIVVVSRKKT</sequence>
<accession>A0ACB8YXK9</accession>
<keyword evidence="2" id="KW-1185">Reference proteome</keyword>
<gene>
    <name evidence="1" type="ORF">L2E82_48146</name>
</gene>
<dbReference type="Proteomes" id="UP001055811">
    <property type="component" value="Linkage Group LG09"/>
</dbReference>
<organism evidence="1 2">
    <name type="scientific">Cichorium intybus</name>
    <name type="common">Chicory</name>
    <dbReference type="NCBI Taxonomy" id="13427"/>
    <lineage>
        <taxon>Eukaryota</taxon>
        <taxon>Viridiplantae</taxon>
        <taxon>Streptophyta</taxon>
        <taxon>Embryophyta</taxon>
        <taxon>Tracheophyta</taxon>
        <taxon>Spermatophyta</taxon>
        <taxon>Magnoliopsida</taxon>
        <taxon>eudicotyledons</taxon>
        <taxon>Gunneridae</taxon>
        <taxon>Pentapetalae</taxon>
        <taxon>asterids</taxon>
        <taxon>campanulids</taxon>
        <taxon>Asterales</taxon>
        <taxon>Asteraceae</taxon>
        <taxon>Cichorioideae</taxon>
        <taxon>Cichorieae</taxon>
        <taxon>Cichoriinae</taxon>
        <taxon>Cichorium</taxon>
    </lineage>
</organism>
<comment type="caution">
    <text evidence="1">The sequence shown here is derived from an EMBL/GenBank/DDBJ whole genome shotgun (WGS) entry which is preliminary data.</text>
</comment>
<reference evidence="2" key="1">
    <citation type="journal article" date="2022" name="Mol. Ecol. Resour.">
        <title>The genomes of chicory, endive, great burdock and yacon provide insights into Asteraceae palaeo-polyploidization history and plant inulin production.</title>
        <authorList>
            <person name="Fan W."/>
            <person name="Wang S."/>
            <person name="Wang H."/>
            <person name="Wang A."/>
            <person name="Jiang F."/>
            <person name="Liu H."/>
            <person name="Zhao H."/>
            <person name="Xu D."/>
            <person name="Zhang Y."/>
        </authorList>
    </citation>
    <scope>NUCLEOTIDE SEQUENCE [LARGE SCALE GENOMIC DNA]</scope>
    <source>
        <strain evidence="2">cv. Punajuju</strain>
    </source>
</reference>
<reference evidence="1 2" key="2">
    <citation type="journal article" date="2022" name="Mol. Ecol. Resour.">
        <title>The genomes of chicory, endive, great burdock and yacon provide insights into Asteraceae paleo-polyploidization history and plant inulin production.</title>
        <authorList>
            <person name="Fan W."/>
            <person name="Wang S."/>
            <person name="Wang H."/>
            <person name="Wang A."/>
            <person name="Jiang F."/>
            <person name="Liu H."/>
            <person name="Zhao H."/>
            <person name="Xu D."/>
            <person name="Zhang Y."/>
        </authorList>
    </citation>
    <scope>NUCLEOTIDE SEQUENCE [LARGE SCALE GENOMIC DNA]</scope>
    <source>
        <strain evidence="2">cv. Punajuju</strain>
        <tissue evidence="1">Leaves</tissue>
    </source>
</reference>
<name>A0ACB8YXK9_CICIN</name>